<dbReference type="OrthoDB" id="9769590at2"/>
<name>A0A385C0R6_9GAMM</name>
<evidence type="ECO:0000313" key="2">
    <source>
        <dbReference type="Proteomes" id="UP000293863"/>
    </source>
</evidence>
<keyword evidence="2" id="KW-1185">Reference proteome</keyword>
<dbReference type="PANTHER" id="PTHR38442:SF1">
    <property type="entry name" value="INNER MEMBRANE PROTEIN"/>
    <property type="match status" value="1"/>
</dbReference>
<proteinExistence type="predicted"/>
<dbReference type="Proteomes" id="UP000293863">
    <property type="component" value="Unassembled WGS sequence"/>
</dbReference>
<dbReference type="RefSeq" id="WP_068973038.1">
    <property type="nucleotide sequence ID" value="NZ_CP031716.1"/>
</dbReference>
<organism evidence="1 2">
    <name type="scientific">Acinetobacter wuhouensis</name>
    <dbReference type="NCBI Taxonomy" id="1879050"/>
    <lineage>
        <taxon>Bacteria</taxon>
        <taxon>Pseudomonadati</taxon>
        <taxon>Pseudomonadota</taxon>
        <taxon>Gammaproteobacteria</taxon>
        <taxon>Moraxellales</taxon>
        <taxon>Moraxellaceae</taxon>
        <taxon>Acinetobacter</taxon>
    </lineage>
</organism>
<dbReference type="STRING" id="1879050.GCA_001696605_00330"/>
<evidence type="ECO:0000313" key="1">
    <source>
        <dbReference type="EMBL" id="RZG48422.1"/>
    </source>
</evidence>
<reference evidence="1 2" key="1">
    <citation type="submission" date="2019-02" db="EMBL/GenBank/DDBJ databases">
        <title>The Batch Genome Submission of Acinetobacter spp. strains.</title>
        <authorList>
            <person name="Qin J."/>
            <person name="Hu Y."/>
            <person name="Ye H."/>
            <person name="Wei L."/>
            <person name="Feng Y."/>
            <person name="Zong Z."/>
        </authorList>
    </citation>
    <scope>NUCLEOTIDE SEQUENCE [LARGE SCALE GENOMIC DNA]</scope>
    <source>
        <strain evidence="1 2">WCHAW060049</strain>
    </source>
</reference>
<dbReference type="GO" id="GO:0005886">
    <property type="term" value="C:plasma membrane"/>
    <property type="evidence" value="ECO:0007669"/>
    <property type="project" value="TreeGrafter"/>
</dbReference>
<protein>
    <submittedName>
        <fullName evidence="1">DUF445 domain-containing protein</fullName>
    </submittedName>
</protein>
<dbReference type="EMBL" id="SGSQ01000004">
    <property type="protein sequence ID" value="RZG48422.1"/>
    <property type="molecule type" value="Genomic_DNA"/>
</dbReference>
<dbReference type="AlphaFoldDB" id="A0A385C0R6"/>
<dbReference type="KEGG" id="awu:BEN71_01200"/>
<dbReference type="PANTHER" id="PTHR38442">
    <property type="entry name" value="INNER MEMBRANE PROTEIN-RELATED"/>
    <property type="match status" value="1"/>
</dbReference>
<gene>
    <name evidence="1" type="ORF">EXU28_03640</name>
</gene>
<comment type="caution">
    <text evidence="1">The sequence shown here is derived from an EMBL/GenBank/DDBJ whole genome shotgun (WGS) entry which is preliminary data.</text>
</comment>
<dbReference type="Pfam" id="PF04286">
    <property type="entry name" value="DUF445"/>
    <property type="match status" value="1"/>
</dbReference>
<accession>A0A385C0R6</accession>
<sequence>MSGIEQRESTHEVPSLDRSKRFATIALVVAVVAWFALIISAKLLPEYAWFIHILMLGAEAGVVGGLADWYAITVLFRNPFGKIPIPKFLRDHTEIIPRNKARIAESMGKFVQENFLSPQVVENSLQKTDLSLAIGQWLANPKNNGQVVEVIQQTVPKIFEFVGQEQIGRFIQNNSVQWVRNTRMNQLASEMLRAVLENDFHQDVLQRGLDLAHEWMMNHPEKTRELTQRLFKELGVSRLAKGASWIGIDVEKRTIDSIIEKVESMLADEDHPIRQKIEEGANQLMLQLADNNSNASLRLNETKNALLDSEPVLNFISGAVVILCDAVKSDLMKPDSGIAMNLRVAIQQVGENLIQNQSVRDLLNDRISGIAVNLSDQYSEKVIKFISQRIHEWDSTEMIAKIENEVGGDLHMIRVNGVVVGAFIGLTLGVIRAVIDFVI</sequence>
<dbReference type="InterPro" id="IPR007383">
    <property type="entry name" value="DUF445"/>
</dbReference>